<dbReference type="KEGG" id="alka:J0B03_03695"/>
<evidence type="ECO:0000313" key="1">
    <source>
        <dbReference type="EMBL" id="QSX09184.1"/>
    </source>
</evidence>
<name>A0A975AI12_9FIRM</name>
<keyword evidence="2" id="KW-1185">Reference proteome</keyword>
<reference evidence="1" key="1">
    <citation type="submission" date="2021-03" db="EMBL/GenBank/DDBJ databases">
        <title>Alkalibacter marinus sp. nov., isolated from tidal flat sediment.</title>
        <authorList>
            <person name="Namirimu T."/>
            <person name="Yang J.-A."/>
            <person name="Yang S.-H."/>
            <person name="Kim Y.-J."/>
            <person name="Kwon K.K."/>
        </authorList>
    </citation>
    <scope>NUCLEOTIDE SEQUENCE</scope>
    <source>
        <strain evidence="1">ES005</strain>
    </source>
</reference>
<dbReference type="InterPro" id="IPR025191">
    <property type="entry name" value="DUF4125"/>
</dbReference>
<organism evidence="1 2">
    <name type="scientific">Alkalibacter rhizosphaerae</name>
    <dbReference type="NCBI Taxonomy" id="2815577"/>
    <lineage>
        <taxon>Bacteria</taxon>
        <taxon>Bacillati</taxon>
        <taxon>Bacillota</taxon>
        <taxon>Clostridia</taxon>
        <taxon>Eubacteriales</taxon>
        <taxon>Eubacteriaceae</taxon>
        <taxon>Alkalibacter</taxon>
    </lineage>
</organism>
<dbReference type="EMBL" id="CP071444">
    <property type="protein sequence ID" value="QSX09184.1"/>
    <property type="molecule type" value="Genomic_DNA"/>
</dbReference>
<gene>
    <name evidence="1" type="ORF">J0B03_03695</name>
</gene>
<accession>A0A975AI12</accession>
<evidence type="ECO:0000313" key="2">
    <source>
        <dbReference type="Proteomes" id="UP000663499"/>
    </source>
</evidence>
<protein>
    <submittedName>
        <fullName evidence="1">DUF4125 family protein</fullName>
    </submittedName>
</protein>
<dbReference type="Proteomes" id="UP000663499">
    <property type="component" value="Chromosome"/>
</dbReference>
<proteinExistence type="predicted"/>
<dbReference type="Pfam" id="PF13526">
    <property type="entry name" value="DUF4125"/>
    <property type="match status" value="1"/>
</dbReference>
<sequence>MATKERLIEEIISMEWDMFQGVNNQGGKASCQEDPKTFQVMRRSQALTRSAEMLASYHKDLEEARTAGINLMTEKYAWMMKYTSPGEFEEIRSILPELSDEKRRWIRRIMATERNFQSEFAARYPCLAAMGRPSTREEERPGVTSIETYMESELATYSQNTLEIYCNDIETMRNLGINRAELEVYEMMKGYGFSDLQQAEDYCIQRKKEGRP</sequence>
<dbReference type="AlphaFoldDB" id="A0A975AI12"/>
<dbReference type="RefSeq" id="WP_207300523.1">
    <property type="nucleotide sequence ID" value="NZ_CP071444.1"/>
</dbReference>